<dbReference type="OrthoDB" id="465705at2"/>
<protein>
    <submittedName>
        <fullName evidence="3">tRNA (Cmo5U34)-methyltransferase</fullName>
    </submittedName>
</protein>
<dbReference type="CDD" id="cd02440">
    <property type="entry name" value="AdoMet_MTases"/>
    <property type="match status" value="1"/>
</dbReference>
<dbReference type="InterPro" id="IPR029063">
    <property type="entry name" value="SAM-dependent_MTases_sf"/>
</dbReference>
<comment type="caution">
    <text evidence="3">The sequence shown here is derived from an EMBL/GenBank/DDBJ whole genome shotgun (WGS) entry which is preliminary data.</text>
</comment>
<dbReference type="AlphaFoldDB" id="A0A3D9Q0A9"/>
<keyword evidence="1 3" id="KW-0808">Transferase</keyword>
<evidence type="ECO:0000313" key="3">
    <source>
        <dbReference type="EMBL" id="REE56265.1"/>
    </source>
</evidence>
<gene>
    <name evidence="3" type="ORF">A8990_1662</name>
</gene>
<organism evidence="3 4">
    <name type="scientific">Paenibacillus taihuensis</name>
    <dbReference type="NCBI Taxonomy" id="1156355"/>
    <lineage>
        <taxon>Bacteria</taxon>
        <taxon>Bacillati</taxon>
        <taxon>Bacillota</taxon>
        <taxon>Bacilli</taxon>
        <taxon>Bacillales</taxon>
        <taxon>Paenibacillaceae</taxon>
        <taxon>Paenibacillus</taxon>
    </lineage>
</organism>
<accession>A0A3D9Q0A9</accession>
<evidence type="ECO:0000259" key="2">
    <source>
        <dbReference type="Pfam" id="PF13649"/>
    </source>
</evidence>
<keyword evidence="4" id="KW-1185">Reference proteome</keyword>
<dbReference type="Gene3D" id="3.40.50.150">
    <property type="entry name" value="Vaccinia Virus protein VP39"/>
    <property type="match status" value="1"/>
</dbReference>
<dbReference type="Proteomes" id="UP000256304">
    <property type="component" value="Unassembled WGS sequence"/>
</dbReference>
<reference evidence="3 4" key="1">
    <citation type="submission" date="2018-08" db="EMBL/GenBank/DDBJ databases">
        <title>Genomic Encyclopedia of Type Strains, Phase III (KMG-III): the genomes of soil and plant-associated and newly described type strains.</title>
        <authorList>
            <person name="Whitman W."/>
        </authorList>
    </citation>
    <scope>NUCLEOTIDE SEQUENCE [LARGE SCALE GENOMIC DNA]</scope>
    <source>
        <strain evidence="3 4">CGMCC 1.10966</strain>
    </source>
</reference>
<sequence>MANHQHVRSTFNETAAVYDQQRRKLIPCFDDFYGVAASLADSKQEAPKILDLGAGTGLFASLLVQRYPDAKLTLIDLADHMLDVARTRFGGNPNVEYVCADYTNYVAPDTYDIVISGLSIHHLPDADKAQLYKNSYVNLREGGVFINADQVLGHTPFIDERYKSDWRGKVEASGLSEAEIAAAYERTKLDRMADLASQLIWLAEAGFRDVDCVYKYFNFVVMFGRKTAE</sequence>
<dbReference type="Pfam" id="PF13649">
    <property type="entry name" value="Methyltransf_25"/>
    <property type="match status" value="1"/>
</dbReference>
<dbReference type="SUPFAM" id="SSF53335">
    <property type="entry name" value="S-adenosyl-L-methionine-dependent methyltransferases"/>
    <property type="match status" value="1"/>
</dbReference>
<dbReference type="EMBL" id="QTTN01000066">
    <property type="protein sequence ID" value="REE56265.1"/>
    <property type="molecule type" value="Genomic_DNA"/>
</dbReference>
<evidence type="ECO:0000313" key="4">
    <source>
        <dbReference type="Proteomes" id="UP000256304"/>
    </source>
</evidence>
<proteinExistence type="predicted"/>
<keyword evidence="3" id="KW-0489">Methyltransferase</keyword>
<dbReference type="Gene3D" id="6.10.140.280">
    <property type="match status" value="1"/>
</dbReference>
<name>A0A3D9Q0A9_9BACL</name>
<feature type="domain" description="Methyltransferase" evidence="2">
    <location>
        <begin position="49"/>
        <end position="143"/>
    </location>
</feature>
<dbReference type="PANTHER" id="PTHR43861">
    <property type="entry name" value="TRANS-ACONITATE 2-METHYLTRANSFERASE-RELATED"/>
    <property type="match status" value="1"/>
</dbReference>
<evidence type="ECO:0000256" key="1">
    <source>
        <dbReference type="ARBA" id="ARBA00022679"/>
    </source>
</evidence>
<dbReference type="GO" id="GO:0032259">
    <property type="term" value="P:methylation"/>
    <property type="evidence" value="ECO:0007669"/>
    <property type="project" value="UniProtKB-KW"/>
</dbReference>
<dbReference type="RefSeq" id="WP_116192692.1">
    <property type="nucleotide sequence ID" value="NZ_QTTN01000066.1"/>
</dbReference>
<dbReference type="GO" id="GO:0008168">
    <property type="term" value="F:methyltransferase activity"/>
    <property type="evidence" value="ECO:0007669"/>
    <property type="project" value="UniProtKB-KW"/>
</dbReference>
<dbReference type="InterPro" id="IPR041698">
    <property type="entry name" value="Methyltransf_25"/>
</dbReference>